<feature type="compositionally biased region" description="Pro residues" evidence="10">
    <location>
        <begin position="361"/>
        <end position="371"/>
    </location>
</feature>
<feature type="compositionally biased region" description="Basic and acidic residues" evidence="10">
    <location>
        <begin position="218"/>
        <end position="232"/>
    </location>
</feature>
<keyword evidence="12" id="KW-1185">Reference proteome</keyword>
<feature type="domain" description="BART" evidence="11">
    <location>
        <begin position="6"/>
        <end position="118"/>
    </location>
</feature>
<comment type="subcellular location">
    <subcellularLocation>
        <location evidence="1">Cell projection</location>
        <location evidence="1">Cilium</location>
    </subcellularLocation>
    <subcellularLocation>
        <location evidence="2">Cytoplasm</location>
    </subcellularLocation>
</comment>
<feature type="compositionally biased region" description="Basic and acidic residues" evidence="10">
    <location>
        <begin position="380"/>
        <end position="390"/>
    </location>
</feature>
<dbReference type="RefSeq" id="XP_028280053.1">
    <property type="nucleotide sequence ID" value="XM_028424252.1"/>
</dbReference>
<proteinExistence type="inferred from homology"/>
<feature type="region of interest" description="Disordered" evidence="10">
    <location>
        <begin position="290"/>
        <end position="409"/>
    </location>
</feature>
<name>A0A6P7JT38_9TELE</name>
<evidence type="ECO:0000256" key="5">
    <source>
        <dbReference type="ARBA" id="ARBA00022490"/>
    </source>
</evidence>
<feature type="compositionally biased region" description="Basic and acidic residues" evidence="10">
    <location>
        <begin position="399"/>
        <end position="409"/>
    </location>
</feature>
<keyword evidence="6" id="KW-0175">Coiled coil</keyword>
<organism evidence="12 13">
    <name type="scientific">Parambassis ranga</name>
    <name type="common">Indian glassy fish</name>
    <dbReference type="NCBI Taxonomy" id="210632"/>
    <lineage>
        <taxon>Eukaryota</taxon>
        <taxon>Metazoa</taxon>
        <taxon>Chordata</taxon>
        <taxon>Craniata</taxon>
        <taxon>Vertebrata</taxon>
        <taxon>Euteleostomi</taxon>
        <taxon>Actinopterygii</taxon>
        <taxon>Neopterygii</taxon>
        <taxon>Teleostei</taxon>
        <taxon>Neoteleostei</taxon>
        <taxon>Acanthomorphata</taxon>
        <taxon>Ovalentaria</taxon>
        <taxon>Ambassidae</taxon>
        <taxon>Parambassis</taxon>
    </lineage>
</organism>
<protein>
    <recommendedName>
        <fullName evidence="4">Cilia- and flagella-associated protein 36</fullName>
    </recommendedName>
    <alternativeName>
        <fullName evidence="9">Coiled-coil domain-containing protein 104</fullName>
    </alternativeName>
</protein>
<evidence type="ECO:0000313" key="12">
    <source>
        <dbReference type="Proteomes" id="UP000515145"/>
    </source>
</evidence>
<feature type="compositionally biased region" description="Basic and acidic residues" evidence="10">
    <location>
        <begin position="312"/>
        <end position="326"/>
    </location>
</feature>
<keyword evidence="7" id="KW-0969">Cilium</keyword>
<feature type="region of interest" description="Disordered" evidence="10">
    <location>
        <begin position="169"/>
        <end position="249"/>
    </location>
</feature>
<evidence type="ECO:0000256" key="4">
    <source>
        <dbReference type="ARBA" id="ARBA00021815"/>
    </source>
</evidence>
<dbReference type="PANTHER" id="PTHR21532:SF0">
    <property type="entry name" value="CILIA- AND FLAGELLA-ASSOCIATED PROTEIN 36"/>
    <property type="match status" value="1"/>
</dbReference>
<dbReference type="GO" id="GO:0097546">
    <property type="term" value="C:ciliary base"/>
    <property type="evidence" value="ECO:0007669"/>
    <property type="project" value="TreeGrafter"/>
</dbReference>
<accession>A0A6P7JT38</accession>
<evidence type="ECO:0000256" key="10">
    <source>
        <dbReference type="SAM" id="MobiDB-lite"/>
    </source>
</evidence>
<dbReference type="GeneID" id="114447792"/>
<evidence type="ECO:0000259" key="11">
    <source>
        <dbReference type="Pfam" id="PF11527"/>
    </source>
</evidence>
<evidence type="ECO:0000256" key="8">
    <source>
        <dbReference type="ARBA" id="ARBA00023273"/>
    </source>
</evidence>
<evidence type="ECO:0000313" key="13">
    <source>
        <dbReference type="RefSeq" id="XP_028280053.1"/>
    </source>
</evidence>
<dbReference type="Pfam" id="PF11527">
    <property type="entry name" value="ARL2_Bind_BART"/>
    <property type="match status" value="1"/>
</dbReference>
<sequence length="409" mass="45538">MAEDDSEWVLESIVGYLGSPEWVIPVTDFMENRCTVFDDEDENKLSYTEIHQQYKKLVEKLLENYMQEVGINEQQFLDACSSPFAKSKTLQAVFRPVLATDDFQMFRSLMVQKNMELQLQALRVIKERNGALPECLTDGVDVMTELQQQEMKILEEVLKKSKEEYDEEMSRRMLLEEETGSTSSGCSDKPIAESREAQNVSCAASQQSSTAKVNGNPGRKEEAKMAAKEKSSAKSSSTSKPTPDCGSNGVDIRVLSAVRAPAKLPETSISSQTVAEAWLAEAHREAGFSKPYTELSASQQEQLQQRAAYLRQQRDKLHALKKEQQKTKQTTTPEEAPACPIPASTTPLEAVGQSQRNGACSPPPAPAPAPPAQHSTNTTKQKEVSAEEKKKLQKRKHLAEKLKEEVIKK</sequence>
<dbReference type="AlphaFoldDB" id="A0A6P7JT38"/>
<dbReference type="InterPro" id="IPR042541">
    <property type="entry name" value="BART_sf"/>
</dbReference>
<evidence type="ECO:0000256" key="6">
    <source>
        <dbReference type="ARBA" id="ARBA00023054"/>
    </source>
</evidence>
<dbReference type="InterPro" id="IPR038888">
    <property type="entry name" value="CFAP36"/>
</dbReference>
<reference evidence="13" key="1">
    <citation type="submission" date="2025-08" db="UniProtKB">
        <authorList>
            <consortium name="RefSeq"/>
        </authorList>
    </citation>
    <scope>IDENTIFICATION</scope>
</reference>
<evidence type="ECO:0000256" key="2">
    <source>
        <dbReference type="ARBA" id="ARBA00004496"/>
    </source>
</evidence>
<keyword evidence="5" id="KW-0963">Cytoplasm</keyword>
<dbReference type="PANTHER" id="PTHR21532">
    <property type="entry name" value="PHOSPHODIESTERASE HL"/>
    <property type="match status" value="1"/>
</dbReference>
<keyword evidence="13" id="KW-0282">Flagellum</keyword>
<evidence type="ECO:0000256" key="9">
    <source>
        <dbReference type="ARBA" id="ARBA00031593"/>
    </source>
</evidence>
<keyword evidence="8" id="KW-0966">Cell projection</keyword>
<evidence type="ECO:0000256" key="7">
    <source>
        <dbReference type="ARBA" id="ARBA00023069"/>
    </source>
</evidence>
<dbReference type="Proteomes" id="UP000515145">
    <property type="component" value="Chromosome 15"/>
</dbReference>
<comment type="similarity">
    <text evidence="3">Belongs to the CFAP36 family.</text>
</comment>
<dbReference type="Gene3D" id="1.20.1520.10">
    <property type="entry name" value="ADP-ribosylation factor-like 2-binding protein, domain"/>
    <property type="match status" value="1"/>
</dbReference>
<dbReference type="InterPro" id="IPR023379">
    <property type="entry name" value="BART_dom"/>
</dbReference>
<feature type="compositionally biased region" description="Polar residues" evidence="10">
    <location>
        <begin position="197"/>
        <end position="213"/>
    </location>
</feature>
<feature type="compositionally biased region" description="Polar residues" evidence="10">
    <location>
        <begin position="343"/>
        <end position="358"/>
    </location>
</feature>
<dbReference type="GO" id="GO:0005930">
    <property type="term" value="C:axoneme"/>
    <property type="evidence" value="ECO:0007669"/>
    <property type="project" value="TreeGrafter"/>
</dbReference>
<gene>
    <name evidence="13" type="primary">cfap36</name>
</gene>
<dbReference type="CTD" id="112942"/>
<feature type="compositionally biased region" description="Low complexity" evidence="10">
    <location>
        <begin position="294"/>
        <end position="311"/>
    </location>
</feature>
<evidence type="ECO:0000256" key="1">
    <source>
        <dbReference type="ARBA" id="ARBA00004138"/>
    </source>
</evidence>
<evidence type="ECO:0000256" key="3">
    <source>
        <dbReference type="ARBA" id="ARBA00007460"/>
    </source>
</evidence>